<dbReference type="EMBL" id="SDAQ01000023">
    <property type="protein sequence ID" value="KAI3554443.1"/>
    <property type="molecule type" value="Genomic_DNA"/>
</dbReference>
<evidence type="ECO:0000313" key="4">
    <source>
        <dbReference type="Proteomes" id="UP001056436"/>
    </source>
</evidence>
<dbReference type="InterPro" id="IPR013087">
    <property type="entry name" value="Znf_C2H2_type"/>
</dbReference>
<reference evidence="3" key="1">
    <citation type="submission" date="2019-01" db="EMBL/GenBank/DDBJ databases">
        <title>Colletotrichum abscissum LGMF1257.</title>
        <authorList>
            <person name="Baroncelli R."/>
        </authorList>
    </citation>
    <scope>NUCLEOTIDE SEQUENCE</scope>
    <source>
        <strain evidence="3">Ca142</strain>
    </source>
</reference>
<proteinExistence type="predicted"/>
<evidence type="ECO:0000259" key="2">
    <source>
        <dbReference type="PROSITE" id="PS50157"/>
    </source>
</evidence>
<keyword evidence="1" id="KW-0862">Zinc</keyword>
<dbReference type="InterPro" id="IPR036236">
    <property type="entry name" value="Znf_C2H2_sf"/>
</dbReference>
<organism evidence="3 4">
    <name type="scientific">Colletotrichum abscissum</name>
    <dbReference type="NCBI Taxonomy" id="1671311"/>
    <lineage>
        <taxon>Eukaryota</taxon>
        <taxon>Fungi</taxon>
        <taxon>Dikarya</taxon>
        <taxon>Ascomycota</taxon>
        <taxon>Pezizomycotina</taxon>
        <taxon>Sordariomycetes</taxon>
        <taxon>Hypocreomycetidae</taxon>
        <taxon>Glomerellales</taxon>
        <taxon>Glomerellaceae</taxon>
        <taxon>Colletotrichum</taxon>
        <taxon>Colletotrichum acutatum species complex</taxon>
    </lineage>
</organism>
<sequence length="56" mass="6575">MALKCDICQAEFRRTEHLNRHFLRHLGVRPFACPTCTASFARRLRYSEENPPALRS</sequence>
<keyword evidence="1" id="KW-0863">Zinc-finger</keyword>
<keyword evidence="1" id="KW-0479">Metal-binding</keyword>
<keyword evidence="4" id="KW-1185">Reference proteome</keyword>
<accession>A0A9P9XJ61</accession>
<dbReference type="SUPFAM" id="SSF57667">
    <property type="entry name" value="beta-beta-alpha zinc fingers"/>
    <property type="match status" value="1"/>
</dbReference>
<dbReference type="Gene3D" id="3.30.160.60">
    <property type="entry name" value="Classic Zinc Finger"/>
    <property type="match status" value="1"/>
</dbReference>
<dbReference type="AlphaFoldDB" id="A0A9P9XJ61"/>
<dbReference type="PROSITE" id="PS00028">
    <property type="entry name" value="ZINC_FINGER_C2H2_1"/>
    <property type="match status" value="1"/>
</dbReference>
<protein>
    <recommendedName>
        <fullName evidence="2">C2H2-type domain-containing protein</fullName>
    </recommendedName>
</protein>
<dbReference type="Pfam" id="PF13894">
    <property type="entry name" value="zf-C2H2_4"/>
    <property type="match status" value="1"/>
</dbReference>
<gene>
    <name evidence="3" type="ORF">CABS02_05260</name>
</gene>
<evidence type="ECO:0000256" key="1">
    <source>
        <dbReference type="PROSITE-ProRule" id="PRU00042"/>
    </source>
</evidence>
<evidence type="ECO:0000313" key="3">
    <source>
        <dbReference type="EMBL" id="KAI3554443.1"/>
    </source>
</evidence>
<comment type="caution">
    <text evidence="3">The sequence shown here is derived from an EMBL/GenBank/DDBJ whole genome shotgun (WGS) entry which is preliminary data.</text>
</comment>
<feature type="domain" description="C2H2-type" evidence="2">
    <location>
        <begin position="3"/>
        <end position="30"/>
    </location>
</feature>
<dbReference type="Proteomes" id="UP001056436">
    <property type="component" value="Unassembled WGS sequence"/>
</dbReference>
<dbReference type="OrthoDB" id="1405595at2759"/>
<name>A0A9P9XJ61_9PEZI</name>
<dbReference type="PROSITE" id="PS50157">
    <property type="entry name" value="ZINC_FINGER_C2H2_2"/>
    <property type="match status" value="1"/>
</dbReference>
<dbReference type="GO" id="GO:0008270">
    <property type="term" value="F:zinc ion binding"/>
    <property type="evidence" value="ECO:0007669"/>
    <property type="project" value="UniProtKB-KW"/>
</dbReference>